<evidence type="ECO:0000256" key="2">
    <source>
        <dbReference type="ARBA" id="ARBA00010145"/>
    </source>
</evidence>
<name>A0ABS2FWR7_9FIRM</name>
<reference evidence="9 10" key="1">
    <citation type="journal article" date="2021" name="Sci. Rep.">
        <title>The distribution of antibiotic resistance genes in chicken gut microbiota commensals.</title>
        <authorList>
            <person name="Juricova H."/>
            <person name="Matiasovicova J."/>
            <person name="Kubasova T."/>
            <person name="Cejkova D."/>
            <person name="Rychlik I."/>
        </authorList>
    </citation>
    <scope>NUCLEOTIDE SEQUENCE [LARGE SCALE GENOMIC DNA]</scope>
    <source>
        <strain evidence="9 10">An411</strain>
    </source>
</reference>
<evidence type="ECO:0000256" key="3">
    <source>
        <dbReference type="ARBA" id="ARBA00022448"/>
    </source>
</evidence>
<comment type="caution">
    <text evidence="9">The sequence shown here is derived from an EMBL/GenBank/DDBJ whole genome shotgun (WGS) entry which is preliminary data.</text>
</comment>
<keyword evidence="4" id="KW-1003">Cell membrane</keyword>
<organism evidence="9 10">
    <name type="scientific">Oscillibacter valericigenes</name>
    <dbReference type="NCBI Taxonomy" id="351091"/>
    <lineage>
        <taxon>Bacteria</taxon>
        <taxon>Bacillati</taxon>
        <taxon>Bacillota</taxon>
        <taxon>Clostridia</taxon>
        <taxon>Eubacteriales</taxon>
        <taxon>Oscillospiraceae</taxon>
        <taxon>Oscillibacter</taxon>
    </lineage>
</organism>
<dbReference type="Gene3D" id="1.20.1530.20">
    <property type="match status" value="1"/>
</dbReference>
<feature type="transmembrane region" description="Helical" evidence="8">
    <location>
        <begin position="6"/>
        <end position="28"/>
    </location>
</feature>
<feature type="transmembrane region" description="Helical" evidence="8">
    <location>
        <begin position="100"/>
        <end position="122"/>
    </location>
</feature>
<keyword evidence="7 8" id="KW-0472">Membrane</keyword>
<evidence type="ECO:0000256" key="7">
    <source>
        <dbReference type="ARBA" id="ARBA00023136"/>
    </source>
</evidence>
<keyword evidence="3" id="KW-0813">Transport</keyword>
<feature type="transmembrane region" description="Helical" evidence="8">
    <location>
        <begin position="160"/>
        <end position="179"/>
    </location>
</feature>
<comment type="similarity">
    <text evidence="2">Belongs to the auxin efflux carrier (TC 2.A.69) family.</text>
</comment>
<proteinExistence type="inferred from homology"/>
<evidence type="ECO:0000313" key="10">
    <source>
        <dbReference type="Proteomes" id="UP000719500"/>
    </source>
</evidence>
<feature type="transmembrane region" description="Helical" evidence="8">
    <location>
        <begin position="128"/>
        <end position="148"/>
    </location>
</feature>
<feature type="transmembrane region" description="Helical" evidence="8">
    <location>
        <begin position="63"/>
        <end position="88"/>
    </location>
</feature>
<dbReference type="InterPro" id="IPR004776">
    <property type="entry name" value="Mem_transp_PIN-like"/>
</dbReference>
<dbReference type="Pfam" id="PF03547">
    <property type="entry name" value="Mem_trans"/>
    <property type="match status" value="2"/>
</dbReference>
<comment type="subcellular location">
    <subcellularLocation>
        <location evidence="1">Cell membrane</location>
        <topology evidence="1">Multi-pass membrane protein</topology>
    </subcellularLocation>
</comment>
<protein>
    <submittedName>
        <fullName evidence="9">AEC family transporter</fullName>
    </submittedName>
</protein>
<evidence type="ECO:0000256" key="5">
    <source>
        <dbReference type="ARBA" id="ARBA00022692"/>
    </source>
</evidence>
<keyword evidence="10" id="KW-1185">Reference proteome</keyword>
<sequence length="303" mass="32121">MNFWDVFGEMLVILFAIAAGYGANRLGYLGGETDQKISKLLLNITMPAMIVAAVVTGEELPGLGTILSILEVGVVFYLLEAVFALVVPRLLPGSRGEKGVWRYALAFPNVGFIGYPVAVALFGDGALFYAAVLALPFNLLSFSLGPLLLAGAARFRWKQLVSPCIVASVLGLVLALTRLRPPALVGEMLDFVGDITVPLSLLVVGSLLAGMSPGQVFRSPKLWVLTVVRLLVLPVVLCLILRPFGFDAMVVGIAISQMAMPVAVNGTLLSMEYGGDTDSMAQITFLTTIASILTIPVVAVLLL</sequence>
<evidence type="ECO:0000256" key="8">
    <source>
        <dbReference type="SAM" id="Phobius"/>
    </source>
</evidence>
<dbReference type="InterPro" id="IPR038770">
    <property type="entry name" value="Na+/solute_symporter_sf"/>
</dbReference>
<dbReference type="RefSeq" id="WP_204805216.1">
    <property type="nucleotide sequence ID" value="NZ_JACSNX010000022.1"/>
</dbReference>
<feature type="transmembrane region" description="Helical" evidence="8">
    <location>
        <begin position="248"/>
        <end position="271"/>
    </location>
</feature>
<dbReference type="PANTHER" id="PTHR36838:SF1">
    <property type="entry name" value="SLR1864 PROTEIN"/>
    <property type="match status" value="1"/>
</dbReference>
<dbReference type="EMBL" id="JACSNX010000022">
    <property type="protein sequence ID" value="MBM6852069.1"/>
    <property type="molecule type" value="Genomic_DNA"/>
</dbReference>
<accession>A0ABS2FWR7</accession>
<evidence type="ECO:0000256" key="4">
    <source>
        <dbReference type="ARBA" id="ARBA00022475"/>
    </source>
</evidence>
<evidence type="ECO:0000256" key="6">
    <source>
        <dbReference type="ARBA" id="ARBA00022989"/>
    </source>
</evidence>
<feature type="transmembrane region" description="Helical" evidence="8">
    <location>
        <begin position="222"/>
        <end position="242"/>
    </location>
</feature>
<evidence type="ECO:0000313" key="9">
    <source>
        <dbReference type="EMBL" id="MBM6852069.1"/>
    </source>
</evidence>
<gene>
    <name evidence="9" type="ORF">H9X91_11530</name>
</gene>
<evidence type="ECO:0000256" key="1">
    <source>
        <dbReference type="ARBA" id="ARBA00004651"/>
    </source>
</evidence>
<feature type="transmembrane region" description="Helical" evidence="8">
    <location>
        <begin position="40"/>
        <end position="57"/>
    </location>
</feature>
<dbReference type="Proteomes" id="UP000719500">
    <property type="component" value="Unassembled WGS sequence"/>
</dbReference>
<dbReference type="PANTHER" id="PTHR36838">
    <property type="entry name" value="AUXIN EFFLUX CARRIER FAMILY PROTEIN"/>
    <property type="match status" value="1"/>
</dbReference>
<keyword evidence="6 8" id="KW-1133">Transmembrane helix</keyword>
<feature type="transmembrane region" description="Helical" evidence="8">
    <location>
        <begin position="283"/>
        <end position="302"/>
    </location>
</feature>
<keyword evidence="5 8" id="KW-0812">Transmembrane</keyword>